<dbReference type="Pfam" id="PF13354">
    <property type="entry name" value="Beta-lactamase2"/>
    <property type="match status" value="1"/>
</dbReference>
<dbReference type="InterPro" id="IPR000871">
    <property type="entry name" value="Beta-lactam_class-A"/>
</dbReference>
<gene>
    <name evidence="2" type="ORF">C5L32_000374</name>
</gene>
<protein>
    <recommendedName>
        <fullName evidence="1">Beta-lactamase class A catalytic domain-containing protein</fullName>
    </recommendedName>
</protein>
<dbReference type="InterPro" id="IPR012338">
    <property type="entry name" value="Beta-lactam/transpept-like"/>
</dbReference>
<dbReference type="SUPFAM" id="SSF56601">
    <property type="entry name" value="beta-lactamase/transpeptidase-like"/>
    <property type="match status" value="1"/>
</dbReference>
<dbReference type="Gene3D" id="3.40.710.10">
    <property type="entry name" value="DD-peptidase/beta-lactamase superfamily"/>
    <property type="match status" value="1"/>
</dbReference>
<reference evidence="2 3" key="1">
    <citation type="journal article" date="2019" name="Appl. Microbiol. Biotechnol.">
        <title>Uncovering carbohydrate metabolism through a genotype-phenotype association study of 56 lactic acid bacteria genomes.</title>
        <authorList>
            <person name="Buron-Moles G."/>
            <person name="Chailyan A."/>
            <person name="Dolejs I."/>
            <person name="Forster J."/>
            <person name="Miks M.H."/>
        </authorList>
    </citation>
    <scope>NUCLEOTIDE SEQUENCE [LARGE SCALE GENOMIC DNA]</scope>
    <source>
        <strain evidence="2 3">ATCC 4005</strain>
    </source>
</reference>
<dbReference type="GO" id="GO:0030655">
    <property type="term" value="P:beta-lactam antibiotic catabolic process"/>
    <property type="evidence" value="ECO:0007669"/>
    <property type="project" value="InterPro"/>
</dbReference>
<proteinExistence type="predicted"/>
<evidence type="ECO:0000259" key="1">
    <source>
        <dbReference type="Pfam" id="PF13354"/>
    </source>
</evidence>
<dbReference type="AlphaFoldDB" id="A0A4R5NUJ3"/>
<dbReference type="InterPro" id="IPR045155">
    <property type="entry name" value="Beta-lactam_cat"/>
</dbReference>
<evidence type="ECO:0000313" key="2">
    <source>
        <dbReference type="EMBL" id="TDG81373.1"/>
    </source>
</evidence>
<evidence type="ECO:0000313" key="3">
    <source>
        <dbReference type="Proteomes" id="UP000295181"/>
    </source>
</evidence>
<dbReference type="GO" id="GO:0046677">
    <property type="term" value="P:response to antibiotic"/>
    <property type="evidence" value="ECO:0007669"/>
    <property type="project" value="InterPro"/>
</dbReference>
<sequence length="248" mass="27478">MSEFSETIERVMADSSFKYGLLIQSNGQTLVDHDSHEAFPSASLIKLAILNDVLDSNVDLDQSVDVSTDELVGGAGILQLMSVRPWKLRDLLALMISVSDNSATNVVISLMGMNHIQHYLQTHDFHETGLERYLMDGRALASGKNNYTSAAESLRLLQQALHNGSEVQSWFANQQFRYKLPGNFDESGENVAVYNKTGEGNLIDHDVAQIVYNNHSVDIAMLTAGSLNRMETIQKFNQVGQSVVDWLA</sequence>
<name>A0A4R5NUJ3_LENBU</name>
<accession>A0A4R5NUJ3</accession>
<organism evidence="2 3">
    <name type="scientific">Lentilactobacillus buchneri DSM 20057</name>
    <dbReference type="NCBI Taxonomy" id="1423728"/>
    <lineage>
        <taxon>Bacteria</taxon>
        <taxon>Bacillati</taxon>
        <taxon>Bacillota</taxon>
        <taxon>Bacilli</taxon>
        <taxon>Lactobacillales</taxon>
        <taxon>Lactobacillaceae</taxon>
        <taxon>Lentilactobacillus</taxon>
    </lineage>
</organism>
<dbReference type="GeneID" id="72459988"/>
<dbReference type="PANTHER" id="PTHR35333">
    <property type="entry name" value="BETA-LACTAMASE"/>
    <property type="match status" value="1"/>
</dbReference>
<comment type="caution">
    <text evidence="2">The sequence shown here is derived from an EMBL/GenBank/DDBJ whole genome shotgun (WGS) entry which is preliminary data.</text>
</comment>
<dbReference type="EMBL" id="PUFP01000003">
    <property type="protein sequence ID" value="TDG81373.1"/>
    <property type="molecule type" value="Genomic_DNA"/>
</dbReference>
<dbReference type="RefSeq" id="WP_056938751.1">
    <property type="nucleotide sequence ID" value="NZ_AZDM01000007.1"/>
</dbReference>
<dbReference type="PANTHER" id="PTHR35333:SF3">
    <property type="entry name" value="BETA-LACTAMASE-TYPE TRANSPEPTIDASE FOLD CONTAINING PROTEIN"/>
    <property type="match status" value="1"/>
</dbReference>
<dbReference type="GO" id="GO:0008800">
    <property type="term" value="F:beta-lactamase activity"/>
    <property type="evidence" value="ECO:0007669"/>
    <property type="project" value="InterPro"/>
</dbReference>
<dbReference type="Proteomes" id="UP000295181">
    <property type="component" value="Unassembled WGS sequence"/>
</dbReference>
<feature type="domain" description="Beta-lactamase class A catalytic" evidence="1">
    <location>
        <begin position="26"/>
        <end position="223"/>
    </location>
</feature>